<dbReference type="Proteomes" id="UP001149165">
    <property type="component" value="Unassembled WGS sequence"/>
</dbReference>
<dbReference type="EMBL" id="JAPQKH010000004">
    <property type="protein sequence ID" value="KAJ5101060.1"/>
    <property type="molecule type" value="Genomic_DNA"/>
</dbReference>
<reference evidence="1" key="2">
    <citation type="journal article" date="2023" name="IMA Fungus">
        <title>Comparative genomic study of the Penicillium genus elucidates a diverse pangenome and 15 lateral gene transfer events.</title>
        <authorList>
            <person name="Petersen C."/>
            <person name="Sorensen T."/>
            <person name="Nielsen M.R."/>
            <person name="Sondergaard T.E."/>
            <person name="Sorensen J.L."/>
            <person name="Fitzpatrick D.A."/>
            <person name="Frisvad J.C."/>
            <person name="Nielsen K.L."/>
        </authorList>
    </citation>
    <scope>NUCLEOTIDE SEQUENCE</scope>
    <source>
        <strain evidence="1">IBT 30069</strain>
    </source>
</reference>
<dbReference type="OrthoDB" id="4367183at2759"/>
<evidence type="ECO:0000313" key="1">
    <source>
        <dbReference type="EMBL" id="KAJ5101060.1"/>
    </source>
</evidence>
<reference evidence="1" key="1">
    <citation type="submission" date="2022-11" db="EMBL/GenBank/DDBJ databases">
        <authorList>
            <person name="Petersen C."/>
        </authorList>
    </citation>
    <scope>NUCLEOTIDE SEQUENCE</scope>
    <source>
        <strain evidence="1">IBT 30069</strain>
    </source>
</reference>
<organism evidence="1 2">
    <name type="scientific">Penicillium angulare</name>
    <dbReference type="NCBI Taxonomy" id="116970"/>
    <lineage>
        <taxon>Eukaryota</taxon>
        <taxon>Fungi</taxon>
        <taxon>Dikarya</taxon>
        <taxon>Ascomycota</taxon>
        <taxon>Pezizomycotina</taxon>
        <taxon>Eurotiomycetes</taxon>
        <taxon>Eurotiomycetidae</taxon>
        <taxon>Eurotiales</taxon>
        <taxon>Aspergillaceae</taxon>
        <taxon>Penicillium</taxon>
    </lineage>
</organism>
<name>A0A9W9FJ06_9EURO</name>
<evidence type="ECO:0000313" key="2">
    <source>
        <dbReference type="Proteomes" id="UP001149165"/>
    </source>
</evidence>
<gene>
    <name evidence="1" type="ORF">N7456_007112</name>
</gene>
<protein>
    <submittedName>
        <fullName evidence="1">Uncharacterized protein</fullName>
    </submittedName>
</protein>
<accession>A0A9W9FJ06</accession>
<dbReference type="AlphaFoldDB" id="A0A9W9FJ06"/>
<comment type="caution">
    <text evidence="1">The sequence shown here is derived from an EMBL/GenBank/DDBJ whole genome shotgun (WGS) entry which is preliminary data.</text>
</comment>
<proteinExistence type="predicted"/>
<sequence>MDETVRGILAQAIRDAFASSGIDPNEEYIGSLISKVDDDGMVDNLSANLSGVGRTLVLQGHLAIHDANTEKSPL</sequence>
<keyword evidence="2" id="KW-1185">Reference proteome</keyword>